<keyword evidence="1" id="KW-0812">Transmembrane</keyword>
<dbReference type="AlphaFoldDB" id="A0A9W7AMT5"/>
<gene>
    <name evidence="2" type="ORF">TL16_g05589</name>
</gene>
<reference evidence="3" key="1">
    <citation type="journal article" date="2023" name="Commun. Biol.">
        <title>Genome analysis of Parmales, the sister group of diatoms, reveals the evolutionary specialization of diatoms from phago-mixotrophs to photoautotrophs.</title>
        <authorList>
            <person name="Ban H."/>
            <person name="Sato S."/>
            <person name="Yoshikawa S."/>
            <person name="Yamada K."/>
            <person name="Nakamura Y."/>
            <person name="Ichinomiya M."/>
            <person name="Sato N."/>
            <person name="Blanc-Mathieu R."/>
            <person name="Endo H."/>
            <person name="Kuwata A."/>
            <person name="Ogata H."/>
        </authorList>
    </citation>
    <scope>NUCLEOTIDE SEQUENCE [LARGE SCALE GENOMIC DNA]</scope>
</reference>
<protein>
    <submittedName>
        <fullName evidence="2">Uncharacterized protein</fullName>
    </submittedName>
</protein>
<dbReference type="EMBL" id="BLQM01000163">
    <property type="protein sequence ID" value="GMH71199.1"/>
    <property type="molecule type" value="Genomic_DNA"/>
</dbReference>
<evidence type="ECO:0000313" key="3">
    <source>
        <dbReference type="Proteomes" id="UP001162640"/>
    </source>
</evidence>
<feature type="transmembrane region" description="Helical" evidence="1">
    <location>
        <begin position="119"/>
        <end position="139"/>
    </location>
</feature>
<feature type="transmembrane region" description="Helical" evidence="1">
    <location>
        <begin position="21"/>
        <end position="52"/>
    </location>
</feature>
<evidence type="ECO:0000256" key="1">
    <source>
        <dbReference type="SAM" id="Phobius"/>
    </source>
</evidence>
<accession>A0A9W7AMT5</accession>
<keyword evidence="1" id="KW-1133">Transmembrane helix</keyword>
<keyword evidence="1" id="KW-0472">Membrane</keyword>
<dbReference type="Proteomes" id="UP001162640">
    <property type="component" value="Unassembled WGS sequence"/>
</dbReference>
<evidence type="ECO:0000313" key="2">
    <source>
        <dbReference type="EMBL" id="GMH71199.1"/>
    </source>
</evidence>
<proteinExistence type="predicted"/>
<feature type="transmembrane region" description="Helical" evidence="1">
    <location>
        <begin position="91"/>
        <end position="113"/>
    </location>
</feature>
<comment type="caution">
    <text evidence="2">The sequence shown here is derived from an EMBL/GenBank/DDBJ whole genome shotgun (WGS) entry which is preliminary data.</text>
</comment>
<name>A0A9W7AMT5_9STRA</name>
<organism evidence="2 3">
    <name type="scientific">Triparma laevis f. inornata</name>
    <dbReference type="NCBI Taxonomy" id="1714386"/>
    <lineage>
        <taxon>Eukaryota</taxon>
        <taxon>Sar</taxon>
        <taxon>Stramenopiles</taxon>
        <taxon>Ochrophyta</taxon>
        <taxon>Bolidophyceae</taxon>
        <taxon>Parmales</taxon>
        <taxon>Triparmaceae</taxon>
        <taxon>Triparma</taxon>
    </lineage>
</organism>
<sequence>MSPLRVYLKHTHKFLFFKLLFYAYLVFLPFQIFHSSILSTLSILLLLAYLYITFFKTLLRVNLPALTTLLTSNGISSLTKSRMTRLTQESIIPILQGLTLLLILQTLEVYFILNSRIPVKFLWTIFVVILLWGLVVRGLNAFKVARFIWGFVVLEEVSELERSELGMQQFRLRHGFALVAAFLDIDATIVVT</sequence>